<dbReference type="STRING" id="157463.GCA_001047075_00482"/>
<dbReference type="Gene3D" id="1.20.81.30">
    <property type="entry name" value="Type II secretion system (T2SS), domain F"/>
    <property type="match status" value="1"/>
</dbReference>
<evidence type="ECO:0000313" key="10">
    <source>
        <dbReference type="Proteomes" id="UP000253891"/>
    </source>
</evidence>
<protein>
    <submittedName>
        <fullName evidence="9">ComG operon protein 2</fullName>
    </submittedName>
</protein>
<feature type="transmembrane region" description="Helical" evidence="7">
    <location>
        <begin position="110"/>
        <end position="133"/>
    </location>
</feature>
<dbReference type="RefSeq" id="WP_061992968.1">
    <property type="nucleotide sequence ID" value="NZ_DF968000.1"/>
</dbReference>
<evidence type="ECO:0000256" key="2">
    <source>
        <dbReference type="ARBA" id="ARBA00005745"/>
    </source>
</evidence>
<dbReference type="AlphaFoldDB" id="A0A0K8MI77"/>
<name>A0A0K8MI77_9LACO</name>
<evidence type="ECO:0000256" key="6">
    <source>
        <dbReference type="ARBA" id="ARBA00023136"/>
    </source>
</evidence>
<dbReference type="PANTHER" id="PTHR30012:SF0">
    <property type="entry name" value="TYPE II SECRETION SYSTEM PROTEIN F-RELATED"/>
    <property type="match status" value="1"/>
</dbReference>
<dbReference type="EMBL" id="DF968000">
    <property type="protein sequence ID" value="GAO99564.1"/>
    <property type="molecule type" value="Genomic_DNA"/>
</dbReference>
<feature type="domain" description="Type II secretion system protein GspF" evidence="8">
    <location>
        <begin position="208"/>
        <end position="333"/>
    </location>
</feature>
<feature type="transmembrane region" description="Helical" evidence="7">
    <location>
        <begin position="314"/>
        <end position="335"/>
    </location>
</feature>
<evidence type="ECO:0000313" key="9">
    <source>
        <dbReference type="EMBL" id="GAO99564.1"/>
    </source>
</evidence>
<dbReference type="InterPro" id="IPR042094">
    <property type="entry name" value="T2SS_GspF_sf"/>
</dbReference>
<evidence type="ECO:0000256" key="3">
    <source>
        <dbReference type="ARBA" id="ARBA00022475"/>
    </source>
</evidence>
<gene>
    <name evidence="9" type="ORF">FFIC_230480</name>
</gene>
<organism evidence="9 10">
    <name type="scientific">Fructobacillus ficulneus</name>
    <dbReference type="NCBI Taxonomy" id="157463"/>
    <lineage>
        <taxon>Bacteria</taxon>
        <taxon>Bacillati</taxon>
        <taxon>Bacillota</taxon>
        <taxon>Bacilli</taxon>
        <taxon>Lactobacillales</taxon>
        <taxon>Lactobacillaceae</taxon>
        <taxon>Fructobacillus</taxon>
    </lineage>
</organism>
<keyword evidence="10" id="KW-1185">Reference proteome</keyword>
<accession>A0A0K8MI77</accession>
<dbReference type="InterPro" id="IPR003004">
    <property type="entry name" value="GspF/PilC"/>
</dbReference>
<feature type="transmembrane region" description="Helical" evidence="7">
    <location>
        <begin position="153"/>
        <end position="177"/>
    </location>
</feature>
<dbReference type="PANTHER" id="PTHR30012">
    <property type="entry name" value="GENERAL SECRETION PATHWAY PROTEIN"/>
    <property type="match status" value="1"/>
</dbReference>
<dbReference type="Pfam" id="PF00482">
    <property type="entry name" value="T2SSF"/>
    <property type="match status" value="2"/>
</dbReference>
<sequence length="343" mass="38086">MLKKRERLSETDQVLFLSELGELIGSGYSLGLSLDIMASAHQAWAERLVTIQRQLSQGQGLTTSLGKILHPGVSAYLELGQAHGHFDQTLQSLGQNFDQVLTYKRQIHHVLAYPLFLLVFLIGLVAALETYLYPIFTTLAGAGNDPEQNNPALFYLHGLAVVAGGLFLTCLLSGIWLKRLKPLTRMTLLSRLPLVGRLVRTLMTYLIAEHLGILLAAGLTLPAIINSFAQTSIESRHSALVVEMATSVQRAMQSGRLLKDWTIQQKYLKPTLATYFDRGFTGPVLGTYLTYYAKNEMTQFDRQMKSVLAIIQPVFFTLIGLTIVLLYLAMLLPLYKNLGGMTI</sequence>
<keyword evidence="6 7" id="KW-0472">Membrane</keyword>
<dbReference type="InterPro" id="IPR018076">
    <property type="entry name" value="T2SS_GspF_dom"/>
</dbReference>
<dbReference type="Proteomes" id="UP000253891">
    <property type="component" value="Unassembled WGS sequence"/>
</dbReference>
<evidence type="ECO:0000259" key="8">
    <source>
        <dbReference type="Pfam" id="PF00482"/>
    </source>
</evidence>
<dbReference type="PRINTS" id="PR00812">
    <property type="entry name" value="BCTERIALGSPF"/>
</dbReference>
<reference evidence="9 10" key="1">
    <citation type="journal article" date="2015" name="BMC Genomics">
        <title>Comparative genomics of Fructobacillus spp. and Leuconostoc spp. reveals niche-specific evolution of Fructobacillus spp.</title>
        <authorList>
            <person name="Endo A."/>
            <person name="Tanizawa Y."/>
            <person name="Tanaka N."/>
            <person name="Maeno S."/>
            <person name="Kumar H."/>
            <person name="Shiwa Y."/>
            <person name="Okada S."/>
            <person name="Yoshikawa H."/>
            <person name="Dicks L."/>
            <person name="Nakagawa J."/>
            <person name="Arita M."/>
        </authorList>
    </citation>
    <scope>NUCLEOTIDE SEQUENCE [LARGE SCALE GENOMIC DNA]</scope>
    <source>
        <strain evidence="9 10">JCM 12225</strain>
    </source>
</reference>
<dbReference type="OrthoDB" id="2145980at2"/>
<keyword evidence="4 7" id="KW-0812">Transmembrane</keyword>
<dbReference type="GO" id="GO:0005886">
    <property type="term" value="C:plasma membrane"/>
    <property type="evidence" value="ECO:0007669"/>
    <property type="project" value="UniProtKB-SubCell"/>
</dbReference>
<keyword evidence="3" id="KW-1003">Cell membrane</keyword>
<keyword evidence="5 7" id="KW-1133">Transmembrane helix</keyword>
<evidence type="ECO:0000256" key="4">
    <source>
        <dbReference type="ARBA" id="ARBA00022692"/>
    </source>
</evidence>
<evidence type="ECO:0000256" key="1">
    <source>
        <dbReference type="ARBA" id="ARBA00004651"/>
    </source>
</evidence>
<evidence type="ECO:0000256" key="7">
    <source>
        <dbReference type="SAM" id="Phobius"/>
    </source>
</evidence>
<comment type="subcellular location">
    <subcellularLocation>
        <location evidence="1">Cell membrane</location>
        <topology evidence="1">Multi-pass membrane protein</topology>
    </subcellularLocation>
</comment>
<proteinExistence type="inferred from homology"/>
<evidence type="ECO:0000256" key="5">
    <source>
        <dbReference type="ARBA" id="ARBA00022989"/>
    </source>
</evidence>
<feature type="domain" description="Type II secretion system protein GspF" evidence="8">
    <location>
        <begin position="16"/>
        <end position="134"/>
    </location>
</feature>
<comment type="similarity">
    <text evidence="2">Belongs to the GSP F family.</text>
</comment>